<gene>
    <name evidence="2" type="ORF">WCY31_11310</name>
</gene>
<dbReference type="CDD" id="cd06915">
    <property type="entry name" value="NTP_transferase_WcbM_like"/>
    <property type="match status" value="1"/>
</dbReference>
<reference evidence="2 3" key="1">
    <citation type="submission" date="2024-03" db="EMBL/GenBank/DDBJ databases">
        <title>Sulfurimonas sp. HSL3-1.</title>
        <authorList>
            <person name="Wang S."/>
        </authorList>
    </citation>
    <scope>NUCLEOTIDE SEQUENCE [LARGE SCALE GENOMIC DNA]</scope>
    <source>
        <strain evidence="2 3">HSL3-1</strain>
    </source>
</reference>
<keyword evidence="3" id="KW-1185">Reference proteome</keyword>
<dbReference type="Gene3D" id="3.90.550.10">
    <property type="entry name" value="Spore Coat Polysaccharide Biosynthesis Protein SpsA, Chain A"/>
    <property type="match status" value="1"/>
</dbReference>
<proteinExistence type="predicted"/>
<dbReference type="EMBL" id="CP147920">
    <property type="protein sequence ID" value="XAU14818.1"/>
    <property type="molecule type" value="Genomic_DNA"/>
</dbReference>
<dbReference type="Pfam" id="PF00483">
    <property type="entry name" value="NTP_transferase"/>
    <property type="match status" value="1"/>
</dbReference>
<name>A0ABZ3H9P4_9BACT</name>
<dbReference type="InterPro" id="IPR005835">
    <property type="entry name" value="NTP_transferase_dom"/>
</dbReference>
<dbReference type="PANTHER" id="PTHR22572">
    <property type="entry name" value="SUGAR-1-PHOSPHATE GUANYL TRANSFERASE"/>
    <property type="match status" value="1"/>
</dbReference>
<accession>A0ABZ3H9P4</accession>
<dbReference type="InterPro" id="IPR050486">
    <property type="entry name" value="Mannose-1P_guanyltransferase"/>
</dbReference>
<protein>
    <submittedName>
        <fullName evidence="2">Nucleotidyltransferase family protein</fullName>
    </submittedName>
</protein>
<dbReference type="InterPro" id="IPR029044">
    <property type="entry name" value="Nucleotide-diphossugar_trans"/>
</dbReference>
<dbReference type="RefSeq" id="WP_345972451.1">
    <property type="nucleotide sequence ID" value="NZ_CP147920.1"/>
</dbReference>
<dbReference type="SUPFAM" id="SSF53448">
    <property type="entry name" value="Nucleotide-diphospho-sugar transferases"/>
    <property type="match status" value="1"/>
</dbReference>
<evidence type="ECO:0000313" key="3">
    <source>
        <dbReference type="Proteomes" id="UP001447842"/>
    </source>
</evidence>
<evidence type="ECO:0000313" key="2">
    <source>
        <dbReference type="EMBL" id="XAU14818.1"/>
    </source>
</evidence>
<sequence length="229" mass="25767">MEAIVLAGGLGTRLRSVVSELPKPMAPVGGKPFLEYIFQYLKKNGIERIVLSVGYKWESIRDYFGEEYEGMALIYSVEDEPLGTGGAIKKAFESVKSENVFIINGDTFFDVPLQTLNDQLNPDSKLLLSLKRMHRFDRYGCVESDSTGKVTAFTEKGYRESGNINGGVYLASADLFESFDLDEKFSFEAFMEEYFDALGVRAVVFDGYFIDIGIPEDYSRAEDELKEHV</sequence>
<dbReference type="Proteomes" id="UP001447842">
    <property type="component" value="Chromosome"/>
</dbReference>
<organism evidence="2 3">
    <name type="scientific">Sulfurimonas diazotrophicus</name>
    <dbReference type="NCBI Taxonomy" id="3131939"/>
    <lineage>
        <taxon>Bacteria</taxon>
        <taxon>Pseudomonadati</taxon>
        <taxon>Campylobacterota</taxon>
        <taxon>Epsilonproteobacteria</taxon>
        <taxon>Campylobacterales</taxon>
        <taxon>Sulfurimonadaceae</taxon>
        <taxon>Sulfurimonas</taxon>
    </lineage>
</organism>
<evidence type="ECO:0000259" key="1">
    <source>
        <dbReference type="Pfam" id="PF00483"/>
    </source>
</evidence>
<feature type="domain" description="Nucleotidyl transferase" evidence="1">
    <location>
        <begin position="3"/>
        <end position="226"/>
    </location>
</feature>